<evidence type="ECO:0000313" key="10">
    <source>
        <dbReference type="Proteomes" id="UP000077786"/>
    </source>
</evidence>
<dbReference type="GO" id="GO:0055085">
    <property type="term" value="P:transmembrane transport"/>
    <property type="evidence" value="ECO:0007669"/>
    <property type="project" value="InterPro"/>
</dbReference>
<protein>
    <submittedName>
        <fullName evidence="9">Binding-protein-dependent transport system inner membrane protein</fullName>
    </submittedName>
</protein>
<keyword evidence="2 7" id="KW-0813">Transport</keyword>
<dbReference type="InterPro" id="IPR035906">
    <property type="entry name" value="MetI-like_sf"/>
</dbReference>
<comment type="subcellular location">
    <subcellularLocation>
        <location evidence="1 7">Cell membrane</location>
        <topology evidence="1 7">Multi-pass membrane protein</topology>
    </subcellularLocation>
</comment>
<evidence type="ECO:0000256" key="6">
    <source>
        <dbReference type="ARBA" id="ARBA00023136"/>
    </source>
</evidence>
<feature type="transmembrane region" description="Helical" evidence="7">
    <location>
        <begin position="199"/>
        <end position="225"/>
    </location>
</feature>
<dbReference type="Proteomes" id="UP000077786">
    <property type="component" value="Unassembled WGS sequence"/>
</dbReference>
<feature type="transmembrane region" description="Helical" evidence="7">
    <location>
        <begin position="82"/>
        <end position="102"/>
    </location>
</feature>
<dbReference type="AlphaFoldDB" id="A0A1B6VG56"/>
<evidence type="ECO:0000256" key="5">
    <source>
        <dbReference type="ARBA" id="ARBA00022989"/>
    </source>
</evidence>
<dbReference type="GO" id="GO:0005886">
    <property type="term" value="C:plasma membrane"/>
    <property type="evidence" value="ECO:0007669"/>
    <property type="project" value="UniProtKB-SubCell"/>
</dbReference>
<evidence type="ECO:0000256" key="4">
    <source>
        <dbReference type="ARBA" id="ARBA00022692"/>
    </source>
</evidence>
<evidence type="ECO:0000256" key="3">
    <source>
        <dbReference type="ARBA" id="ARBA00022475"/>
    </source>
</evidence>
<keyword evidence="6 7" id="KW-0472">Membrane</keyword>
<dbReference type="InterPro" id="IPR000515">
    <property type="entry name" value="MetI-like"/>
</dbReference>
<dbReference type="Gene3D" id="1.10.3720.10">
    <property type="entry name" value="MetI-like"/>
    <property type="match status" value="1"/>
</dbReference>
<comment type="caution">
    <text evidence="9">The sequence shown here is derived from an EMBL/GenBank/DDBJ whole genome shotgun (WGS) entry which is preliminary data.</text>
</comment>
<keyword evidence="5 7" id="KW-1133">Transmembrane helix</keyword>
<keyword evidence="3" id="KW-1003">Cell membrane</keyword>
<dbReference type="CDD" id="cd06261">
    <property type="entry name" value="TM_PBP2"/>
    <property type="match status" value="1"/>
</dbReference>
<dbReference type="PANTHER" id="PTHR43386">
    <property type="entry name" value="OLIGOPEPTIDE TRANSPORT SYSTEM PERMEASE PROTEIN APPC"/>
    <property type="match status" value="1"/>
</dbReference>
<feature type="transmembrane region" description="Helical" evidence="7">
    <location>
        <begin position="141"/>
        <end position="161"/>
    </location>
</feature>
<evidence type="ECO:0000256" key="2">
    <source>
        <dbReference type="ARBA" id="ARBA00022448"/>
    </source>
</evidence>
<dbReference type="InterPro" id="IPR050366">
    <property type="entry name" value="BP-dependent_transpt_permease"/>
</dbReference>
<keyword evidence="4 7" id="KW-0812">Transmembrane</keyword>
<evidence type="ECO:0000256" key="7">
    <source>
        <dbReference type="RuleBase" id="RU363032"/>
    </source>
</evidence>
<comment type="similarity">
    <text evidence="7">Belongs to the binding-protein-dependent transport system permease family.</text>
</comment>
<feature type="transmembrane region" description="Helical" evidence="7">
    <location>
        <begin position="12"/>
        <end position="34"/>
    </location>
</feature>
<gene>
    <name evidence="9" type="ORF">A0123_03160</name>
</gene>
<name>A0A1B6VG56_9PROT</name>
<dbReference type="PATRIC" id="fig|38307.3.peg.3303"/>
<accession>A0A1B6VG56</accession>
<evidence type="ECO:0000313" key="9">
    <source>
        <dbReference type="EMBL" id="OAJ66209.1"/>
    </source>
</evidence>
<evidence type="ECO:0000259" key="8">
    <source>
        <dbReference type="PROSITE" id="PS50928"/>
    </source>
</evidence>
<dbReference type="OrthoDB" id="9774870at2"/>
<organism evidence="9 10">
    <name type="scientific">Gluconobacter cerinus</name>
    <dbReference type="NCBI Taxonomy" id="38307"/>
    <lineage>
        <taxon>Bacteria</taxon>
        <taxon>Pseudomonadati</taxon>
        <taxon>Pseudomonadota</taxon>
        <taxon>Alphaproteobacteria</taxon>
        <taxon>Acetobacterales</taxon>
        <taxon>Acetobacteraceae</taxon>
        <taxon>Gluconobacter</taxon>
    </lineage>
</organism>
<dbReference type="RefSeq" id="WP_064275541.1">
    <property type="nucleotide sequence ID" value="NZ_LUTU01000019.1"/>
</dbReference>
<dbReference type="PANTHER" id="PTHR43386:SF25">
    <property type="entry name" value="PEPTIDE ABC TRANSPORTER PERMEASE PROTEIN"/>
    <property type="match status" value="1"/>
</dbReference>
<feature type="domain" description="ABC transmembrane type-1" evidence="8">
    <location>
        <begin position="78"/>
        <end position="267"/>
    </location>
</feature>
<sequence>MTITAKRLMAWNQIPIAVLPASGFLVFLLVSAIIPNAISATDPYAIAPRHAFLSPDWSHPFGTDQSGRDILTRVIHGTRQSLLVGAGAVAISFSGGIILGLAGGLGPRWLQKSIGAIIDVLFSFPALILALLFSASLGTGAGPLALAIGIAATPGYGKMVFSQVLSVRYSGYVEAARALGHTPFSIVQRHILPNALRPLIVTATMGVGQTIVWASGLSFLGLGAPPPTPEWGTMMSMGRDFIADAWWLTLFPGLFIVLTALSTTIVGRFLQRRLEGRPS</sequence>
<reference evidence="9 10" key="1">
    <citation type="submission" date="2016-03" db="EMBL/GenBank/DDBJ databases">
        <title>Draft genome sequence of Gluconobacter cerinus strain CECT 9110.</title>
        <authorList>
            <person name="Sainz F."/>
            <person name="Mas A."/>
            <person name="Torija M.J."/>
        </authorList>
    </citation>
    <scope>NUCLEOTIDE SEQUENCE [LARGE SCALE GENOMIC DNA]</scope>
    <source>
        <strain evidence="9 10">CECT 9110</strain>
    </source>
</reference>
<evidence type="ECO:0000256" key="1">
    <source>
        <dbReference type="ARBA" id="ARBA00004651"/>
    </source>
</evidence>
<feature type="transmembrane region" description="Helical" evidence="7">
    <location>
        <begin position="245"/>
        <end position="270"/>
    </location>
</feature>
<dbReference type="SUPFAM" id="SSF161098">
    <property type="entry name" value="MetI-like"/>
    <property type="match status" value="1"/>
</dbReference>
<dbReference type="EMBL" id="LUTU01000019">
    <property type="protein sequence ID" value="OAJ66209.1"/>
    <property type="molecule type" value="Genomic_DNA"/>
</dbReference>
<dbReference type="PROSITE" id="PS50928">
    <property type="entry name" value="ABC_TM1"/>
    <property type="match status" value="1"/>
</dbReference>
<feature type="transmembrane region" description="Helical" evidence="7">
    <location>
        <begin position="114"/>
        <end position="135"/>
    </location>
</feature>
<dbReference type="Pfam" id="PF00528">
    <property type="entry name" value="BPD_transp_1"/>
    <property type="match status" value="1"/>
</dbReference>
<proteinExistence type="inferred from homology"/>